<feature type="region of interest" description="Disordered" evidence="1">
    <location>
        <begin position="1"/>
        <end position="26"/>
    </location>
</feature>
<evidence type="ECO:0000313" key="2">
    <source>
        <dbReference type="EMBL" id="CAF99954.1"/>
    </source>
</evidence>
<dbReference type="EMBL" id="CAAE01014581">
    <property type="protein sequence ID" value="CAF99954.1"/>
    <property type="molecule type" value="Genomic_DNA"/>
</dbReference>
<sequence length="26" mass="2940">MADREKRKPSPPSGRNVRVNSPASFR</sequence>
<reference evidence="2" key="2">
    <citation type="submission" date="2004-02" db="EMBL/GenBank/DDBJ databases">
        <authorList>
            <consortium name="Genoscope"/>
            <consortium name="Whitehead Institute Centre for Genome Research"/>
        </authorList>
    </citation>
    <scope>NUCLEOTIDE SEQUENCE</scope>
</reference>
<gene>
    <name evidence="2" type="ORF">GSTENG00018221001</name>
</gene>
<accession>Q4SHC8</accession>
<proteinExistence type="predicted"/>
<protein>
    <submittedName>
        <fullName evidence="2">(spotted green pufferfish) hypothetical protein</fullName>
    </submittedName>
</protein>
<evidence type="ECO:0000256" key="1">
    <source>
        <dbReference type="SAM" id="MobiDB-lite"/>
    </source>
</evidence>
<comment type="caution">
    <text evidence="2">The sequence shown here is derived from an EMBL/GenBank/DDBJ whole genome shotgun (WGS) entry which is preliminary data.</text>
</comment>
<organism evidence="2">
    <name type="scientific">Tetraodon nigroviridis</name>
    <name type="common">Spotted green pufferfish</name>
    <name type="synonym">Chelonodon nigroviridis</name>
    <dbReference type="NCBI Taxonomy" id="99883"/>
    <lineage>
        <taxon>Eukaryota</taxon>
        <taxon>Metazoa</taxon>
        <taxon>Chordata</taxon>
        <taxon>Craniata</taxon>
        <taxon>Vertebrata</taxon>
        <taxon>Euteleostomi</taxon>
        <taxon>Actinopterygii</taxon>
        <taxon>Neopterygii</taxon>
        <taxon>Teleostei</taxon>
        <taxon>Neoteleostei</taxon>
        <taxon>Acanthomorphata</taxon>
        <taxon>Eupercaria</taxon>
        <taxon>Tetraodontiformes</taxon>
        <taxon>Tetradontoidea</taxon>
        <taxon>Tetraodontidae</taxon>
        <taxon>Tetraodon</taxon>
    </lineage>
</organism>
<dbReference type="AlphaFoldDB" id="Q4SHC8"/>
<name>Q4SHC8_TETNG</name>
<reference evidence="2" key="1">
    <citation type="journal article" date="2004" name="Nature">
        <title>Genome duplication in the teleost fish Tetraodon nigroviridis reveals the early vertebrate proto-karyotype.</title>
        <authorList>
            <person name="Jaillon O."/>
            <person name="Aury J.-M."/>
            <person name="Brunet F."/>
            <person name="Petit J.-L."/>
            <person name="Stange-Thomann N."/>
            <person name="Mauceli E."/>
            <person name="Bouneau L."/>
            <person name="Fischer C."/>
            <person name="Ozouf-Costaz C."/>
            <person name="Bernot A."/>
            <person name="Nicaud S."/>
            <person name="Jaffe D."/>
            <person name="Fisher S."/>
            <person name="Lutfalla G."/>
            <person name="Dossat C."/>
            <person name="Segurens B."/>
            <person name="Dasilva C."/>
            <person name="Salanoubat M."/>
            <person name="Levy M."/>
            <person name="Boudet N."/>
            <person name="Castellano S."/>
            <person name="Anthouard V."/>
            <person name="Jubin C."/>
            <person name="Castelli V."/>
            <person name="Katinka M."/>
            <person name="Vacherie B."/>
            <person name="Biemont C."/>
            <person name="Skalli Z."/>
            <person name="Cattolico L."/>
            <person name="Poulain J."/>
            <person name="De Berardinis V."/>
            <person name="Cruaud C."/>
            <person name="Duprat S."/>
            <person name="Brottier P."/>
            <person name="Coutanceau J.-P."/>
            <person name="Gouzy J."/>
            <person name="Parra G."/>
            <person name="Lardier G."/>
            <person name="Chapple C."/>
            <person name="McKernan K.J."/>
            <person name="McEwan P."/>
            <person name="Bosak S."/>
            <person name="Kellis M."/>
            <person name="Volff J.-N."/>
            <person name="Guigo R."/>
            <person name="Zody M.C."/>
            <person name="Mesirov J."/>
            <person name="Lindblad-Toh K."/>
            <person name="Birren B."/>
            <person name="Nusbaum C."/>
            <person name="Kahn D."/>
            <person name="Robinson-Rechavi M."/>
            <person name="Laudet V."/>
            <person name="Schachter V."/>
            <person name="Quetier F."/>
            <person name="Saurin W."/>
            <person name="Scarpelli C."/>
            <person name="Wincker P."/>
            <person name="Lander E.S."/>
            <person name="Weissenbach J."/>
            <person name="Roest Crollius H."/>
        </authorList>
    </citation>
    <scope>NUCLEOTIDE SEQUENCE [LARGE SCALE GENOMIC DNA]</scope>
</reference>
<dbReference type="KEGG" id="tng:GSTEN00018221G001"/>